<dbReference type="Proteomes" id="UP001059596">
    <property type="component" value="Unassembled WGS sequence"/>
</dbReference>
<reference evidence="1" key="1">
    <citation type="journal article" date="2023" name="Genome Biol. Evol.">
        <title>Long-read-based Genome Assembly of Drosophila gunungcola Reveals Fewer Chemosensory Genes in Flower-breeding Species.</title>
        <authorList>
            <person name="Negi A."/>
            <person name="Liao B.Y."/>
            <person name="Yeh S.D."/>
        </authorList>
    </citation>
    <scope>NUCLEOTIDE SEQUENCE</scope>
    <source>
        <strain evidence="1">Sukarami</strain>
    </source>
</reference>
<comment type="caution">
    <text evidence="1">The sequence shown here is derived from an EMBL/GenBank/DDBJ whole genome shotgun (WGS) entry which is preliminary data.</text>
</comment>
<dbReference type="AlphaFoldDB" id="A0A9P9YG29"/>
<sequence>VRLQMVHTGVLDSASCVFMCMRSMPGPLKLFRQISHCGCFLQLARIQLVCECMWFCRPLNCRNSVLHRWQMYRPEPSGELFVDLVQIFVLHVATVLQQLHVRIRQRSTYILAHVRGVGGGGHRRHPSGRQTALRNQLDQLQRLGAIGLLDNLQGHLWHNLFEKLTKLSPKINTTQVKRLSVTALTKSVWGKWQSSVFSRSTFVALAM</sequence>
<evidence type="ECO:0000313" key="1">
    <source>
        <dbReference type="EMBL" id="KAI8035933.1"/>
    </source>
</evidence>
<protein>
    <submittedName>
        <fullName evidence="1">Uncharacterized protein</fullName>
    </submittedName>
</protein>
<name>A0A9P9YG29_9MUSC</name>
<proteinExistence type="predicted"/>
<keyword evidence="2" id="KW-1185">Reference proteome</keyword>
<accession>A0A9P9YG29</accession>
<gene>
    <name evidence="1" type="ORF">M5D96_011364</name>
</gene>
<organism evidence="1 2">
    <name type="scientific">Drosophila gunungcola</name>
    <name type="common">fruit fly</name>
    <dbReference type="NCBI Taxonomy" id="103775"/>
    <lineage>
        <taxon>Eukaryota</taxon>
        <taxon>Metazoa</taxon>
        <taxon>Ecdysozoa</taxon>
        <taxon>Arthropoda</taxon>
        <taxon>Hexapoda</taxon>
        <taxon>Insecta</taxon>
        <taxon>Pterygota</taxon>
        <taxon>Neoptera</taxon>
        <taxon>Endopterygota</taxon>
        <taxon>Diptera</taxon>
        <taxon>Brachycera</taxon>
        <taxon>Muscomorpha</taxon>
        <taxon>Ephydroidea</taxon>
        <taxon>Drosophilidae</taxon>
        <taxon>Drosophila</taxon>
        <taxon>Sophophora</taxon>
    </lineage>
</organism>
<evidence type="ECO:0000313" key="2">
    <source>
        <dbReference type="Proteomes" id="UP001059596"/>
    </source>
</evidence>
<feature type="non-terminal residue" evidence="1">
    <location>
        <position position="1"/>
    </location>
</feature>
<dbReference type="EMBL" id="JAMKOV010000028">
    <property type="protein sequence ID" value="KAI8035933.1"/>
    <property type="molecule type" value="Genomic_DNA"/>
</dbReference>